<organism evidence="2 3">
    <name type="scientific">Halobacteriovorax vibrionivorans</name>
    <dbReference type="NCBI Taxonomy" id="2152716"/>
    <lineage>
        <taxon>Bacteria</taxon>
        <taxon>Pseudomonadati</taxon>
        <taxon>Bdellovibrionota</taxon>
        <taxon>Bacteriovoracia</taxon>
        <taxon>Bacteriovoracales</taxon>
        <taxon>Halobacteriovoraceae</taxon>
        <taxon>Halobacteriovorax</taxon>
    </lineage>
</organism>
<evidence type="ECO:0008006" key="4">
    <source>
        <dbReference type="Google" id="ProtNLM"/>
    </source>
</evidence>
<dbReference type="RefSeq" id="WP_115362091.1">
    <property type="nucleotide sequence ID" value="NZ_QDKL01000002.1"/>
</dbReference>
<gene>
    <name evidence="2" type="ORF">DAY19_10355</name>
</gene>
<evidence type="ECO:0000256" key="1">
    <source>
        <dbReference type="SAM" id="SignalP"/>
    </source>
</evidence>
<protein>
    <recommendedName>
        <fullName evidence="4">SH3b domain-containing protein</fullName>
    </recommendedName>
</protein>
<dbReference type="EMBL" id="QDKL01000002">
    <property type="protein sequence ID" value="RZF22074.1"/>
    <property type="molecule type" value="Genomic_DNA"/>
</dbReference>
<sequence>MIKVFLILLLSFKTLATQGIIRVHEAPVVSEPNASGRILMRIRKGDSVYLHPNYLNNENYYVTLTRDGRKAYIRKDFIKLVLNNDSEEIGNTIYVKNDPTDYVIDEPIPDEYPLKGHPTNRAQVDLIFKQGPTSRYGYTSQVERESNGFEGSLNIKYLRPASFDDENRLYFGFYGGISTGQSEYQLNGDIFTKESSSIFTLGPVVSYTFHKRQYFEIESMLQVGVNYQRRFISQDDQTNSIAEEKLFSGMMFNIRLAVNLSHKRAFSSKHTYFYHGPVIDIKLPSTLDSDAQFTHGQLWPSPSVSTELEGTFGYNVGITYRY</sequence>
<evidence type="ECO:0000313" key="3">
    <source>
        <dbReference type="Proteomes" id="UP000443582"/>
    </source>
</evidence>
<keyword evidence="1" id="KW-0732">Signal</keyword>
<reference evidence="3" key="1">
    <citation type="journal article" date="2019" name="Int. J. Syst. Evol. Microbiol.">
        <title>Halobacteriovorax valvorus sp. nov., a novel prokaryotic predator isolated from coastal seawater of China.</title>
        <authorList>
            <person name="Chen M.-X."/>
        </authorList>
    </citation>
    <scope>NUCLEOTIDE SEQUENCE [LARGE SCALE GENOMIC DNA]</scope>
    <source>
        <strain evidence="3">BL9</strain>
    </source>
</reference>
<name>A0ABY0IKJ9_9BACT</name>
<comment type="caution">
    <text evidence="2">The sequence shown here is derived from an EMBL/GenBank/DDBJ whole genome shotgun (WGS) entry which is preliminary data.</text>
</comment>
<keyword evidence="3" id="KW-1185">Reference proteome</keyword>
<dbReference type="Proteomes" id="UP000443582">
    <property type="component" value="Unassembled WGS sequence"/>
</dbReference>
<proteinExistence type="predicted"/>
<accession>A0ABY0IKJ9</accession>
<feature type="chain" id="PRO_5047271361" description="SH3b domain-containing protein" evidence="1">
    <location>
        <begin position="17"/>
        <end position="322"/>
    </location>
</feature>
<feature type="signal peptide" evidence="1">
    <location>
        <begin position="1"/>
        <end position="16"/>
    </location>
</feature>
<evidence type="ECO:0000313" key="2">
    <source>
        <dbReference type="EMBL" id="RZF22074.1"/>
    </source>
</evidence>